<proteinExistence type="predicted"/>
<keyword evidence="1" id="KW-0812">Transmembrane</keyword>
<evidence type="ECO:0000256" key="1">
    <source>
        <dbReference type="SAM" id="Phobius"/>
    </source>
</evidence>
<sequence length="119" mass="13814">MKKAFFISSICFIISISLSIMHVMKPVLLIIKYLTLVFAFAYLGYACFQTRIKKETTILYWLGVIILLEYTILTMDTFLFHAIKFVPGIIRYPLYSLYGLPYIVFMLPGFLLCFQKKAG</sequence>
<dbReference type="EMBL" id="CP060636">
    <property type="protein sequence ID" value="QNM12055.1"/>
    <property type="molecule type" value="Genomic_DNA"/>
</dbReference>
<feature type="transmembrane region" description="Helical" evidence="1">
    <location>
        <begin position="95"/>
        <end position="114"/>
    </location>
</feature>
<feature type="transmembrane region" description="Helical" evidence="1">
    <location>
        <begin position="60"/>
        <end position="83"/>
    </location>
</feature>
<evidence type="ECO:0000313" key="2">
    <source>
        <dbReference type="EMBL" id="QNM12055.1"/>
    </source>
</evidence>
<name>A0A7G9GMM3_9FIRM</name>
<dbReference type="AlphaFoldDB" id="A0A7G9GMM3"/>
<gene>
    <name evidence="2" type="ORF">H9Q80_17710</name>
</gene>
<feature type="transmembrane region" description="Helical" evidence="1">
    <location>
        <begin position="29"/>
        <end position="48"/>
    </location>
</feature>
<reference evidence="2 3" key="1">
    <citation type="submission" date="2020-08" db="EMBL/GenBank/DDBJ databases">
        <authorList>
            <person name="Liu C."/>
            <person name="Sun Q."/>
        </authorList>
    </citation>
    <scope>NUCLEOTIDE SEQUENCE [LARGE SCALE GENOMIC DNA]</scope>
    <source>
        <strain evidence="2 3">NSJ-61</strain>
    </source>
</reference>
<evidence type="ECO:0000313" key="3">
    <source>
        <dbReference type="Proteomes" id="UP000515856"/>
    </source>
</evidence>
<dbReference type="RefSeq" id="WP_117453688.1">
    <property type="nucleotide sequence ID" value="NZ_CP060636.1"/>
</dbReference>
<organism evidence="2 3">
    <name type="scientific">[Eubacterium] hominis</name>
    <dbReference type="NCBI Taxonomy" id="2764325"/>
    <lineage>
        <taxon>Bacteria</taxon>
        <taxon>Bacillati</taxon>
        <taxon>Bacillota</taxon>
        <taxon>Erysipelotrichia</taxon>
        <taxon>Erysipelotrichales</taxon>
        <taxon>Erysipelotrichaceae</taxon>
        <taxon>Amedibacillus</taxon>
    </lineage>
</organism>
<keyword evidence="3" id="KW-1185">Reference proteome</keyword>
<protein>
    <submittedName>
        <fullName evidence="2">Uncharacterized protein</fullName>
    </submittedName>
</protein>
<dbReference type="KEGG" id="ehn:H9Q80_17710"/>
<dbReference type="Proteomes" id="UP000515856">
    <property type="component" value="Chromosome"/>
</dbReference>
<accession>A0A7G9GMM3</accession>
<keyword evidence="1" id="KW-0472">Membrane</keyword>
<keyword evidence="1" id="KW-1133">Transmembrane helix</keyword>